<evidence type="ECO:0000313" key="2">
    <source>
        <dbReference type="EMBL" id="QAY71433.1"/>
    </source>
</evidence>
<dbReference type="AlphaFoldDB" id="A0A4P6F948"/>
<reference evidence="2 3" key="1">
    <citation type="submission" date="2019-01" db="EMBL/GenBank/DDBJ databases">
        <title>Genome sequencing of strain FW10M-9.</title>
        <authorList>
            <person name="Heo J."/>
            <person name="Kim S.-J."/>
            <person name="Kim J.-S."/>
            <person name="Hong S.-B."/>
            <person name="Kwon S.-W."/>
        </authorList>
    </citation>
    <scope>NUCLEOTIDE SEQUENCE [LARGE SCALE GENOMIC DNA]</scope>
    <source>
        <strain evidence="2 3">FW10M-9</strain>
    </source>
</reference>
<evidence type="ECO:0000313" key="3">
    <source>
        <dbReference type="Proteomes" id="UP000292118"/>
    </source>
</evidence>
<dbReference type="EMBL" id="CP035493">
    <property type="protein sequence ID" value="QAY71433.1"/>
    <property type="molecule type" value="Genomic_DNA"/>
</dbReference>
<dbReference type="OrthoDB" id="3285909at2"/>
<feature type="compositionally biased region" description="Basic and acidic residues" evidence="1">
    <location>
        <begin position="8"/>
        <end position="20"/>
    </location>
</feature>
<dbReference type="KEGG" id="xya:ET471_16500"/>
<protein>
    <submittedName>
        <fullName evidence="2">Uncharacterized protein</fullName>
    </submittedName>
</protein>
<name>A0A4P6F948_9MICO</name>
<keyword evidence="3" id="KW-1185">Reference proteome</keyword>
<evidence type="ECO:0000256" key="1">
    <source>
        <dbReference type="SAM" id="MobiDB-lite"/>
    </source>
</evidence>
<sequence length="177" mass="19489">MDTTEPAFQDRDERPDDVRGIARKQRRAAATRDGTSVRDYLEERWARREVVASTRTPSGQVVDWVPRESQVRDGAVASPPADPPVREALRGEWADRRALFELELPDAEVGPAGTVPLLRKDLSRTRSDLSLEQLLNKYPPGHRRGALGTPTRSRARLGPTWAAATGPSTAWFGGPGA</sequence>
<feature type="region of interest" description="Disordered" evidence="1">
    <location>
        <begin position="1"/>
        <end position="35"/>
    </location>
</feature>
<gene>
    <name evidence="2" type="ORF">ET471_16500</name>
</gene>
<dbReference type="Proteomes" id="UP000292118">
    <property type="component" value="Chromosome"/>
</dbReference>
<feature type="region of interest" description="Disordered" evidence="1">
    <location>
        <begin position="134"/>
        <end position="177"/>
    </location>
</feature>
<accession>A0A4P6F948</accession>
<proteinExistence type="predicted"/>
<organism evidence="2 3">
    <name type="scientific">Xylanimonas protaetiae</name>
    <dbReference type="NCBI Taxonomy" id="2509457"/>
    <lineage>
        <taxon>Bacteria</taxon>
        <taxon>Bacillati</taxon>
        <taxon>Actinomycetota</taxon>
        <taxon>Actinomycetes</taxon>
        <taxon>Micrococcales</taxon>
        <taxon>Promicromonosporaceae</taxon>
        <taxon>Xylanimonas</taxon>
    </lineage>
</organism>